<dbReference type="InterPro" id="IPR036390">
    <property type="entry name" value="WH_DNA-bd_sf"/>
</dbReference>
<keyword evidence="1" id="KW-0319">Glycerol metabolism</keyword>
<dbReference type="PANTHER" id="PTHR30136:SF24">
    <property type="entry name" value="HTH-TYPE TRANSCRIPTIONAL REPRESSOR ALLR"/>
    <property type="match status" value="1"/>
</dbReference>
<feature type="region of interest" description="Disordered" evidence="7">
    <location>
        <begin position="1"/>
        <end position="21"/>
    </location>
</feature>
<organism evidence="10 11">
    <name type="scientific">Cellulomonas denverensis</name>
    <dbReference type="NCBI Taxonomy" id="264297"/>
    <lineage>
        <taxon>Bacteria</taxon>
        <taxon>Bacillati</taxon>
        <taxon>Actinomycetota</taxon>
        <taxon>Actinomycetes</taxon>
        <taxon>Micrococcales</taxon>
        <taxon>Cellulomonadaceae</taxon>
        <taxon>Cellulomonas</taxon>
    </lineage>
</organism>
<feature type="compositionally biased region" description="Gly residues" evidence="7">
    <location>
        <begin position="1"/>
        <end position="10"/>
    </location>
</feature>
<dbReference type="Gene3D" id="3.30.450.40">
    <property type="match status" value="1"/>
</dbReference>
<keyword evidence="3" id="KW-0238">DNA-binding</keyword>
<dbReference type="SUPFAM" id="SSF55781">
    <property type="entry name" value="GAF domain-like"/>
    <property type="match status" value="1"/>
</dbReference>
<dbReference type="SMART" id="SM00346">
    <property type="entry name" value="HTH_ICLR"/>
    <property type="match status" value="1"/>
</dbReference>
<evidence type="ECO:0000256" key="3">
    <source>
        <dbReference type="ARBA" id="ARBA00023125"/>
    </source>
</evidence>
<dbReference type="Proteomes" id="UP000581206">
    <property type="component" value="Unassembled WGS sequence"/>
</dbReference>
<keyword evidence="2" id="KW-0805">Transcription regulation</keyword>
<keyword evidence="4" id="KW-0804">Transcription</keyword>
<dbReference type="Gene3D" id="1.10.10.10">
    <property type="entry name" value="Winged helix-like DNA-binding domain superfamily/Winged helix DNA-binding domain"/>
    <property type="match status" value="1"/>
</dbReference>
<dbReference type="GO" id="GO:0045892">
    <property type="term" value="P:negative regulation of DNA-templated transcription"/>
    <property type="evidence" value="ECO:0007669"/>
    <property type="project" value="TreeGrafter"/>
</dbReference>
<proteinExistence type="predicted"/>
<sequence>MEQTSGGGAAGTASGPVASPVESVDRALRTLEAVAAAGPAGVSLADLSAALGVHKTTVHRSLAALRHRDYVAQDPATGRYGLGPAAVGLADRYFAEDDLPARLHGALVALCAATDELVHLGVLSGAQVVYLDKVEPERPVRVWSAVGRRNWAATTALGRAMLAFGDTPAAALDGYVGAVQPAGRIDVAHVAEELAAARRRGYAVEVEENEPGIACLGVPLLRGSRPVAALSVTAPADRMTAERRAEVHARVCAVVPPLLPPGLALPTA</sequence>
<reference evidence="10 11" key="1">
    <citation type="submission" date="2020-04" db="EMBL/GenBank/DDBJ databases">
        <title>MicrobeNet Type strains.</title>
        <authorList>
            <person name="Nicholson A.C."/>
        </authorList>
    </citation>
    <scope>NUCLEOTIDE SEQUENCE [LARGE SCALE GENOMIC DNA]</scope>
    <source>
        <strain evidence="10 11">ATCC BAA-788</strain>
    </source>
</reference>
<comment type="function">
    <text evidence="5">May be an activator protein for the gylABX operon.</text>
</comment>
<dbReference type="PANTHER" id="PTHR30136">
    <property type="entry name" value="HELIX-TURN-HELIX TRANSCRIPTIONAL REGULATOR, ICLR FAMILY"/>
    <property type="match status" value="1"/>
</dbReference>
<evidence type="ECO:0000259" key="9">
    <source>
        <dbReference type="PROSITE" id="PS51078"/>
    </source>
</evidence>
<comment type="caution">
    <text evidence="10">The sequence shown here is derived from an EMBL/GenBank/DDBJ whole genome shotgun (WGS) entry which is preliminary data.</text>
</comment>
<dbReference type="GO" id="GO:0003677">
    <property type="term" value="F:DNA binding"/>
    <property type="evidence" value="ECO:0007669"/>
    <property type="project" value="UniProtKB-KW"/>
</dbReference>
<keyword evidence="11" id="KW-1185">Reference proteome</keyword>
<evidence type="ECO:0000313" key="11">
    <source>
        <dbReference type="Proteomes" id="UP000581206"/>
    </source>
</evidence>
<accession>A0A7X6KT23</accession>
<feature type="domain" description="HTH iclR-type" evidence="8">
    <location>
        <begin position="21"/>
        <end position="84"/>
    </location>
</feature>
<dbReference type="InterPro" id="IPR029016">
    <property type="entry name" value="GAF-like_dom_sf"/>
</dbReference>
<evidence type="ECO:0000256" key="1">
    <source>
        <dbReference type="ARBA" id="ARBA00022798"/>
    </source>
</evidence>
<dbReference type="InterPro" id="IPR014757">
    <property type="entry name" value="Tscrpt_reg_IclR_C"/>
</dbReference>
<protein>
    <recommendedName>
        <fullName evidence="6">Glycerol operon regulatory protein</fullName>
    </recommendedName>
</protein>
<dbReference type="GO" id="GO:0003700">
    <property type="term" value="F:DNA-binding transcription factor activity"/>
    <property type="evidence" value="ECO:0007669"/>
    <property type="project" value="TreeGrafter"/>
</dbReference>
<dbReference type="SUPFAM" id="SSF46785">
    <property type="entry name" value="Winged helix' DNA-binding domain"/>
    <property type="match status" value="1"/>
</dbReference>
<name>A0A7X6KT23_9CELL</name>
<dbReference type="PROSITE" id="PS51077">
    <property type="entry name" value="HTH_ICLR"/>
    <property type="match status" value="1"/>
</dbReference>
<evidence type="ECO:0000313" key="10">
    <source>
        <dbReference type="EMBL" id="NKY21439.1"/>
    </source>
</evidence>
<dbReference type="EMBL" id="JAAXOX010000001">
    <property type="protein sequence ID" value="NKY21439.1"/>
    <property type="molecule type" value="Genomic_DNA"/>
</dbReference>
<gene>
    <name evidence="10" type="ORF">HGA03_02025</name>
</gene>
<dbReference type="InterPro" id="IPR036388">
    <property type="entry name" value="WH-like_DNA-bd_sf"/>
</dbReference>
<dbReference type="Pfam" id="PF09339">
    <property type="entry name" value="HTH_IclR"/>
    <property type="match status" value="1"/>
</dbReference>
<dbReference type="PROSITE" id="PS51078">
    <property type="entry name" value="ICLR_ED"/>
    <property type="match status" value="1"/>
</dbReference>
<dbReference type="InterPro" id="IPR050707">
    <property type="entry name" value="HTH_MetabolicPath_Reg"/>
</dbReference>
<dbReference type="Pfam" id="PF01614">
    <property type="entry name" value="IclR_C"/>
    <property type="match status" value="1"/>
</dbReference>
<dbReference type="GO" id="GO:0006071">
    <property type="term" value="P:glycerol metabolic process"/>
    <property type="evidence" value="ECO:0007669"/>
    <property type="project" value="UniProtKB-KW"/>
</dbReference>
<feature type="domain" description="IclR-ED" evidence="9">
    <location>
        <begin position="85"/>
        <end position="268"/>
    </location>
</feature>
<evidence type="ECO:0000256" key="2">
    <source>
        <dbReference type="ARBA" id="ARBA00023015"/>
    </source>
</evidence>
<evidence type="ECO:0000256" key="7">
    <source>
        <dbReference type="SAM" id="MobiDB-lite"/>
    </source>
</evidence>
<evidence type="ECO:0000256" key="6">
    <source>
        <dbReference type="ARBA" id="ARBA00070406"/>
    </source>
</evidence>
<evidence type="ECO:0000259" key="8">
    <source>
        <dbReference type="PROSITE" id="PS51077"/>
    </source>
</evidence>
<dbReference type="FunFam" id="1.10.10.10:FF:000056">
    <property type="entry name" value="IclR family transcriptional regulator"/>
    <property type="match status" value="1"/>
</dbReference>
<evidence type="ECO:0000256" key="4">
    <source>
        <dbReference type="ARBA" id="ARBA00023163"/>
    </source>
</evidence>
<evidence type="ECO:0000256" key="5">
    <source>
        <dbReference type="ARBA" id="ARBA00058938"/>
    </source>
</evidence>
<dbReference type="AlphaFoldDB" id="A0A7X6KT23"/>
<dbReference type="InterPro" id="IPR005471">
    <property type="entry name" value="Tscrpt_reg_IclR_N"/>
</dbReference>